<organism evidence="1 2">
    <name type="scientific">Mycolicibacterium vanbaalenii (strain DSM 7251 / JCM 13017 / BCRC 16820 / KCTC 9966 / NRRL B-24157 / PYR-1)</name>
    <name type="common">Mycobacterium vanbaalenii</name>
    <dbReference type="NCBI Taxonomy" id="350058"/>
    <lineage>
        <taxon>Bacteria</taxon>
        <taxon>Bacillati</taxon>
        <taxon>Actinomycetota</taxon>
        <taxon>Actinomycetes</taxon>
        <taxon>Mycobacteriales</taxon>
        <taxon>Mycobacteriaceae</taxon>
        <taxon>Mycolicibacterium</taxon>
    </lineage>
</organism>
<dbReference type="STRING" id="350058.Mvan_1453"/>
<dbReference type="HOGENOM" id="CLU_2024209_0_0_11"/>
<dbReference type="EMBL" id="CP000511">
    <property type="protein sequence ID" value="ABM12286.1"/>
    <property type="molecule type" value="Genomic_DNA"/>
</dbReference>
<accession>A1T536</accession>
<dbReference type="AlphaFoldDB" id="A1T536"/>
<dbReference type="KEGG" id="mva:Mvan_1453"/>
<dbReference type="eggNOG" id="ENOG50316JH">
    <property type="taxonomic scope" value="Bacteria"/>
</dbReference>
<evidence type="ECO:0000313" key="2">
    <source>
        <dbReference type="Proteomes" id="UP000009159"/>
    </source>
</evidence>
<name>A1T536_MYCVP</name>
<proteinExistence type="predicted"/>
<protein>
    <recommendedName>
        <fullName evidence="3">Helix-turn-helix domain-containing protein</fullName>
    </recommendedName>
</protein>
<gene>
    <name evidence="1" type="ordered locus">Mvan_1453</name>
</gene>
<dbReference type="Proteomes" id="UP000009159">
    <property type="component" value="Chromosome"/>
</dbReference>
<reference evidence="1" key="1">
    <citation type="submission" date="2006-12" db="EMBL/GenBank/DDBJ databases">
        <title>Complete sequence of Mycobacterium vanbaalenii PYR-1.</title>
        <authorList>
            <consortium name="US DOE Joint Genome Institute"/>
            <person name="Copeland A."/>
            <person name="Lucas S."/>
            <person name="Lapidus A."/>
            <person name="Barry K."/>
            <person name="Detter J.C."/>
            <person name="Glavina del Rio T."/>
            <person name="Hammon N."/>
            <person name="Israni S."/>
            <person name="Dalin E."/>
            <person name="Tice H."/>
            <person name="Pitluck S."/>
            <person name="Singan V."/>
            <person name="Schmutz J."/>
            <person name="Larimer F."/>
            <person name="Land M."/>
            <person name="Hauser L."/>
            <person name="Kyrpides N."/>
            <person name="Anderson I.J."/>
            <person name="Miller C."/>
            <person name="Richardson P."/>
        </authorList>
    </citation>
    <scope>NUCLEOTIDE SEQUENCE [LARGE SCALE GENOMIC DNA]</scope>
    <source>
        <strain evidence="1">PYR-1</strain>
    </source>
</reference>
<keyword evidence="2" id="KW-1185">Reference proteome</keyword>
<evidence type="ECO:0008006" key="3">
    <source>
        <dbReference type="Google" id="ProtNLM"/>
    </source>
</evidence>
<evidence type="ECO:0000313" key="1">
    <source>
        <dbReference type="EMBL" id="ABM12286.1"/>
    </source>
</evidence>
<sequence length="122" mass="13548">MMAMSLEIPEYLLGGMLYGLGHFIRERNLAGRGVPGEVRAAHRWLTTMSAIGHQSACGAEESEPDELIGVAEAALLLGYSERHVRRIQADLDGVRPNGRHLVFRRRSVIEYADARKEHRGVA</sequence>